<gene>
    <name evidence="8" type="ORF">PITCH_A1530003</name>
</gene>
<comment type="similarity">
    <text evidence="1">Belongs to the eukaryotic/archaeal PrmC-related family.</text>
</comment>
<evidence type="ECO:0000256" key="4">
    <source>
        <dbReference type="ARBA" id="ARBA00022691"/>
    </source>
</evidence>
<evidence type="ECO:0000259" key="6">
    <source>
        <dbReference type="Pfam" id="PF23186"/>
    </source>
</evidence>
<dbReference type="CDD" id="cd02440">
    <property type="entry name" value="AdoMet_MTases"/>
    <property type="match status" value="1"/>
</dbReference>
<name>A0A445MTJ6_9BACT</name>
<sequence>MQNYKNSLFSFQNPEDFHRLRDVFEAAGYSDKGIIDAMGVQDFSSIKADDIPLLLHRTAGSMPIHTLIRLFLIKWPCDIDDVRLAIRPMDVETWVKAGIVRVNNSSVFAAVELLPFKDLLLAYDLPYILNSPLKQDYVMGIGSSTLTLANLTVRRHSRRTLDLGAGCAIHGLLASSHSERVIASDLNPRAIAFAEFNARINNISNMECIQGDLFEPVNDQRFDLVVSNPPFVISPETRYTYRDSGMEADHITRKIVQQVPGFLNEGGFCQLLCNWAEKAGRDWREHLKEWFSGSGCDVWVMRSETHDAANYASKWIRHTEMYESGQYSERFNKWMEYYKGQGIDAVSAGTITMRRSGKHPNWFRGDDSPEKMLGPSGDHVMRGFEQRDFLETVQDDDALLNSRLSVASDVCLERQSSPSTDGWIDNIIMIHMTKGLAYSANIDPFIANLLIGCNGKQQLRDLMNNMAASLSADPKDIRPAFCTIARGLIEKGYILRE</sequence>
<evidence type="ECO:0000256" key="2">
    <source>
        <dbReference type="ARBA" id="ARBA00022603"/>
    </source>
</evidence>
<dbReference type="GO" id="GO:0035657">
    <property type="term" value="C:eRF1 methyltransferase complex"/>
    <property type="evidence" value="ECO:0007669"/>
    <property type="project" value="TreeGrafter"/>
</dbReference>
<dbReference type="GO" id="GO:0008757">
    <property type="term" value="F:S-adenosylmethionine-dependent methyltransferase activity"/>
    <property type="evidence" value="ECO:0007669"/>
    <property type="project" value="TreeGrafter"/>
</dbReference>
<feature type="domain" description="DUF7059" evidence="6">
    <location>
        <begin position="26"/>
        <end position="109"/>
    </location>
</feature>
<accession>A0A445MTJ6</accession>
<dbReference type="GO" id="GO:0003676">
    <property type="term" value="F:nucleic acid binding"/>
    <property type="evidence" value="ECO:0007669"/>
    <property type="project" value="InterPro"/>
</dbReference>
<dbReference type="Pfam" id="PF25004">
    <property type="entry name" value="DUF7782"/>
    <property type="match status" value="1"/>
</dbReference>
<evidence type="ECO:0000256" key="3">
    <source>
        <dbReference type="ARBA" id="ARBA00022679"/>
    </source>
</evidence>
<dbReference type="InterPro" id="IPR002052">
    <property type="entry name" value="DNA_methylase_N6_adenine_CS"/>
</dbReference>
<evidence type="ECO:0000259" key="7">
    <source>
        <dbReference type="Pfam" id="PF25004"/>
    </source>
</evidence>
<dbReference type="InterPro" id="IPR052190">
    <property type="entry name" value="Euk-Arch_PrmC-MTase"/>
</dbReference>
<dbReference type="AlphaFoldDB" id="A0A445MTJ6"/>
<dbReference type="Pfam" id="PF05175">
    <property type="entry name" value="MTS"/>
    <property type="match status" value="1"/>
</dbReference>
<keyword evidence="2 8" id="KW-0489">Methyltransferase</keyword>
<protein>
    <submittedName>
        <fullName evidence="8">Putative Methyltransferase small</fullName>
    </submittedName>
</protein>
<feature type="domain" description="Methyltransferase small" evidence="5">
    <location>
        <begin position="144"/>
        <end position="274"/>
    </location>
</feature>
<dbReference type="InterPro" id="IPR056684">
    <property type="entry name" value="DUF7782"/>
</dbReference>
<reference evidence="8" key="1">
    <citation type="submission" date="2018-01" db="EMBL/GenBank/DDBJ databases">
        <authorList>
            <person name="Regsiter A."/>
            <person name="William W."/>
        </authorList>
    </citation>
    <scope>NUCLEOTIDE SEQUENCE</scope>
    <source>
        <strain evidence="8">TRIP AH-1</strain>
    </source>
</reference>
<dbReference type="Pfam" id="PF23186">
    <property type="entry name" value="DUF7059"/>
    <property type="match status" value="1"/>
</dbReference>
<keyword evidence="3 8" id="KW-0808">Transferase</keyword>
<dbReference type="PANTHER" id="PTHR45875">
    <property type="entry name" value="METHYLTRANSFERASE N6AMT1"/>
    <property type="match status" value="1"/>
</dbReference>
<evidence type="ECO:0000259" key="5">
    <source>
        <dbReference type="Pfam" id="PF05175"/>
    </source>
</evidence>
<dbReference type="GO" id="GO:0032259">
    <property type="term" value="P:methylation"/>
    <property type="evidence" value="ECO:0007669"/>
    <property type="project" value="UniProtKB-KW"/>
</dbReference>
<keyword evidence="4" id="KW-0949">S-adenosyl-L-methionine</keyword>
<dbReference type="GO" id="GO:0008170">
    <property type="term" value="F:N-methyltransferase activity"/>
    <property type="evidence" value="ECO:0007669"/>
    <property type="project" value="UniProtKB-ARBA"/>
</dbReference>
<dbReference type="PROSITE" id="PS00092">
    <property type="entry name" value="N6_MTASE"/>
    <property type="match status" value="1"/>
</dbReference>
<dbReference type="InterPro" id="IPR007848">
    <property type="entry name" value="Small_mtfrase_dom"/>
</dbReference>
<dbReference type="Gene3D" id="3.40.50.150">
    <property type="entry name" value="Vaccinia Virus protein VP39"/>
    <property type="match status" value="1"/>
</dbReference>
<dbReference type="EMBL" id="OJIN01000061">
    <property type="protein sequence ID" value="SPD72773.1"/>
    <property type="molecule type" value="Genomic_DNA"/>
</dbReference>
<evidence type="ECO:0000313" key="8">
    <source>
        <dbReference type="EMBL" id="SPD72773.1"/>
    </source>
</evidence>
<organism evidence="8">
    <name type="scientific">uncultured Desulfobacterium sp</name>
    <dbReference type="NCBI Taxonomy" id="201089"/>
    <lineage>
        <taxon>Bacteria</taxon>
        <taxon>Pseudomonadati</taxon>
        <taxon>Thermodesulfobacteriota</taxon>
        <taxon>Desulfobacteria</taxon>
        <taxon>Desulfobacterales</taxon>
        <taxon>Desulfobacteriaceae</taxon>
        <taxon>Desulfobacterium</taxon>
        <taxon>environmental samples</taxon>
    </lineage>
</organism>
<dbReference type="InterPro" id="IPR055487">
    <property type="entry name" value="DUF7059"/>
</dbReference>
<evidence type="ECO:0000256" key="1">
    <source>
        <dbReference type="ARBA" id="ARBA00006149"/>
    </source>
</evidence>
<dbReference type="InterPro" id="IPR029063">
    <property type="entry name" value="SAM-dependent_MTases_sf"/>
</dbReference>
<proteinExistence type="inferred from homology"/>
<dbReference type="GO" id="GO:0008276">
    <property type="term" value="F:protein methyltransferase activity"/>
    <property type="evidence" value="ECO:0007669"/>
    <property type="project" value="TreeGrafter"/>
</dbReference>
<dbReference type="SUPFAM" id="SSF53335">
    <property type="entry name" value="S-adenosyl-L-methionine-dependent methyltransferases"/>
    <property type="match status" value="1"/>
</dbReference>
<dbReference type="PANTHER" id="PTHR45875:SF1">
    <property type="entry name" value="METHYLTRANSFERASE N6AMT1"/>
    <property type="match status" value="1"/>
</dbReference>
<feature type="domain" description="DUF7782" evidence="7">
    <location>
        <begin position="384"/>
        <end position="495"/>
    </location>
</feature>